<dbReference type="Gene3D" id="3.40.50.10330">
    <property type="entry name" value="Probable inorganic polyphosphate/atp-NAD kinase, domain 1"/>
    <property type="match status" value="1"/>
</dbReference>
<dbReference type="InterPro" id="IPR005218">
    <property type="entry name" value="Diacylglycerol/lipid_kinase"/>
</dbReference>
<dbReference type="Pfam" id="PF00781">
    <property type="entry name" value="DAGK_cat"/>
    <property type="match status" value="1"/>
</dbReference>
<dbReference type="GO" id="GO:0005524">
    <property type="term" value="F:ATP binding"/>
    <property type="evidence" value="ECO:0007669"/>
    <property type="project" value="UniProtKB-KW"/>
</dbReference>
<dbReference type="PROSITE" id="PS50146">
    <property type="entry name" value="DAGK"/>
    <property type="match status" value="1"/>
</dbReference>
<comment type="cofactor">
    <cofactor evidence="1">
        <name>Mg(2+)</name>
        <dbReference type="ChEBI" id="CHEBI:18420"/>
    </cofactor>
</comment>
<keyword evidence="12" id="KW-1208">Phospholipid metabolism</keyword>
<evidence type="ECO:0000256" key="9">
    <source>
        <dbReference type="ARBA" id="ARBA00022842"/>
    </source>
</evidence>
<dbReference type="InterPro" id="IPR050187">
    <property type="entry name" value="Lipid_Phosphate_FormReg"/>
</dbReference>
<organism evidence="14 15">
    <name type="scientific">Alkalicoccus daliensis</name>
    <dbReference type="NCBI Taxonomy" id="745820"/>
    <lineage>
        <taxon>Bacteria</taxon>
        <taxon>Bacillati</taxon>
        <taxon>Bacillota</taxon>
        <taxon>Bacilli</taxon>
        <taxon>Bacillales</taxon>
        <taxon>Bacillaceae</taxon>
        <taxon>Alkalicoccus</taxon>
    </lineage>
</organism>
<gene>
    <name evidence="14" type="ORF">SAMN04488053_11538</name>
</gene>
<evidence type="ECO:0000256" key="6">
    <source>
        <dbReference type="ARBA" id="ARBA00022741"/>
    </source>
</evidence>
<dbReference type="AlphaFoldDB" id="A0A1H0JY84"/>
<dbReference type="GO" id="GO:0005886">
    <property type="term" value="C:plasma membrane"/>
    <property type="evidence" value="ECO:0007669"/>
    <property type="project" value="TreeGrafter"/>
</dbReference>
<keyword evidence="10" id="KW-0443">Lipid metabolism</keyword>
<dbReference type="InterPro" id="IPR017438">
    <property type="entry name" value="ATP-NAD_kinase_N"/>
</dbReference>
<reference evidence="15" key="1">
    <citation type="submission" date="2016-10" db="EMBL/GenBank/DDBJ databases">
        <authorList>
            <person name="Varghese N."/>
            <person name="Submissions S."/>
        </authorList>
    </citation>
    <scope>NUCLEOTIDE SEQUENCE [LARGE SCALE GENOMIC DNA]</scope>
    <source>
        <strain evidence="15">CGMCC 1.10369</strain>
    </source>
</reference>
<dbReference type="OrthoDB" id="9786026at2"/>
<dbReference type="InterPro" id="IPR016064">
    <property type="entry name" value="NAD/diacylglycerol_kinase_sf"/>
</dbReference>
<dbReference type="GO" id="GO:0016301">
    <property type="term" value="F:kinase activity"/>
    <property type="evidence" value="ECO:0007669"/>
    <property type="project" value="UniProtKB-KW"/>
</dbReference>
<comment type="similarity">
    <text evidence="2">Belongs to the diacylglycerol/lipid kinase family.</text>
</comment>
<dbReference type="RefSeq" id="WP_090843999.1">
    <property type="nucleotide sequence ID" value="NZ_FNIL01000015.1"/>
</dbReference>
<evidence type="ECO:0000256" key="1">
    <source>
        <dbReference type="ARBA" id="ARBA00001946"/>
    </source>
</evidence>
<keyword evidence="4" id="KW-0808">Transferase</keyword>
<evidence type="ECO:0000256" key="5">
    <source>
        <dbReference type="ARBA" id="ARBA00022723"/>
    </source>
</evidence>
<keyword evidence="7 14" id="KW-0418">Kinase</keyword>
<evidence type="ECO:0000256" key="3">
    <source>
        <dbReference type="ARBA" id="ARBA00022516"/>
    </source>
</evidence>
<dbReference type="InterPro" id="IPR001206">
    <property type="entry name" value="Diacylglycerol_kinase_cat_dom"/>
</dbReference>
<evidence type="ECO:0000259" key="13">
    <source>
        <dbReference type="PROSITE" id="PS50146"/>
    </source>
</evidence>
<protein>
    <submittedName>
        <fullName evidence="14">Lipid kinase, YegS/Rv2252/BmrU family</fullName>
    </submittedName>
</protein>
<dbReference type="PANTHER" id="PTHR12358:SF106">
    <property type="entry name" value="LIPID KINASE YEGS"/>
    <property type="match status" value="1"/>
</dbReference>
<keyword evidence="6" id="KW-0547">Nucleotide-binding</keyword>
<evidence type="ECO:0000256" key="10">
    <source>
        <dbReference type="ARBA" id="ARBA00023098"/>
    </source>
</evidence>
<keyword evidence="3" id="KW-0444">Lipid biosynthesis</keyword>
<sequence length="294" mass="31513">MYGFIVNTTAGSGKGNKVWKKAEAALKKNGTPYLVSFTEKPQDAGRLAKDLVQRGVNAVVAVGGDGTVNETAEVLLHKCIPLGVIPAGSGNDFARSLAVSNNVDQALSRIIEYQPKKIDVLSLGDSCCLTVTGIGFDAAVAKAANESYLKKWFNAAGLGRLSYAAGVLHVLTSFSPTHMTITIDGHKRVFTDVWLTAVANAPNYGGNIRICPDAENTDGYLNLCILHGRKKWPLLRRIPSICQGKHRPNKNISFFKGKDVHIHADSPVLVQSDGEVVTETPVRVQILPGALTVL</sequence>
<keyword evidence="9" id="KW-0460">Magnesium</keyword>
<dbReference type="InterPro" id="IPR045540">
    <property type="entry name" value="YegS/DAGK_C"/>
</dbReference>
<dbReference type="EMBL" id="FNIL01000015">
    <property type="protein sequence ID" value="SDO48758.1"/>
    <property type="molecule type" value="Genomic_DNA"/>
</dbReference>
<dbReference type="PANTHER" id="PTHR12358">
    <property type="entry name" value="SPHINGOSINE KINASE"/>
    <property type="match status" value="1"/>
</dbReference>
<evidence type="ECO:0000256" key="12">
    <source>
        <dbReference type="ARBA" id="ARBA00023264"/>
    </source>
</evidence>
<keyword evidence="15" id="KW-1185">Reference proteome</keyword>
<evidence type="ECO:0000256" key="8">
    <source>
        <dbReference type="ARBA" id="ARBA00022840"/>
    </source>
</evidence>
<dbReference type="Pfam" id="PF19279">
    <property type="entry name" value="YegS_C"/>
    <property type="match status" value="1"/>
</dbReference>
<evidence type="ECO:0000256" key="2">
    <source>
        <dbReference type="ARBA" id="ARBA00005983"/>
    </source>
</evidence>
<keyword evidence="8" id="KW-0067">ATP-binding</keyword>
<keyword evidence="5" id="KW-0479">Metal-binding</keyword>
<proteinExistence type="inferred from homology"/>
<evidence type="ECO:0000256" key="4">
    <source>
        <dbReference type="ARBA" id="ARBA00022679"/>
    </source>
</evidence>
<evidence type="ECO:0000256" key="11">
    <source>
        <dbReference type="ARBA" id="ARBA00023209"/>
    </source>
</evidence>
<dbReference type="Gene3D" id="2.60.200.40">
    <property type="match status" value="1"/>
</dbReference>
<dbReference type="Proteomes" id="UP000198778">
    <property type="component" value="Unassembled WGS sequence"/>
</dbReference>
<accession>A0A1H0JY84</accession>
<feature type="domain" description="DAGKc" evidence="13">
    <location>
        <begin position="1"/>
        <end position="126"/>
    </location>
</feature>
<dbReference type="STRING" id="745820.SAMN04488053_11538"/>
<evidence type="ECO:0000313" key="14">
    <source>
        <dbReference type="EMBL" id="SDO48758.1"/>
    </source>
</evidence>
<dbReference type="GO" id="GO:0046872">
    <property type="term" value="F:metal ion binding"/>
    <property type="evidence" value="ECO:0007669"/>
    <property type="project" value="UniProtKB-KW"/>
</dbReference>
<keyword evidence="11" id="KW-0594">Phospholipid biosynthesis</keyword>
<dbReference type="SUPFAM" id="SSF111331">
    <property type="entry name" value="NAD kinase/diacylglycerol kinase-like"/>
    <property type="match status" value="1"/>
</dbReference>
<name>A0A1H0JY84_9BACI</name>
<dbReference type="GO" id="GO:0008654">
    <property type="term" value="P:phospholipid biosynthetic process"/>
    <property type="evidence" value="ECO:0007669"/>
    <property type="project" value="UniProtKB-KW"/>
</dbReference>
<dbReference type="NCBIfam" id="TIGR00147">
    <property type="entry name" value="YegS/Rv2252/BmrU family lipid kinase"/>
    <property type="match status" value="1"/>
</dbReference>
<evidence type="ECO:0000256" key="7">
    <source>
        <dbReference type="ARBA" id="ARBA00022777"/>
    </source>
</evidence>
<evidence type="ECO:0000313" key="15">
    <source>
        <dbReference type="Proteomes" id="UP000198778"/>
    </source>
</evidence>
<dbReference type="SMART" id="SM00046">
    <property type="entry name" value="DAGKc"/>
    <property type="match status" value="1"/>
</dbReference>